<gene>
    <name evidence="3" type="ORF">ECRASSUSDP1_LOCUS201</name>
</gene>
<evidence type="ECO:0000256" key="1">
    <source>
        <dbReference type="SAM" id="Coils"/>
    </source>
</evidence>
<dbReference type="EMBL" id="CAMPGE010000191">
    <property type="protein sequence ID" value="CAI2358918.1"/>
    <property type="molecule type" value="Genomic_DNA"/>
</dbReference>
<evidence type="ECO:0000256" key="2">
    <source>
        <dbReference type="SAM" id="MobiDB-lite"/>
    </source>
</evidence>
<protein>
    <submittedName>
        <fullName evidence="3">Uncharacterized protein</fullName>
    </submittedName>
</protein>
<reference evidence="3" key="1">
    <citation type="submission" date="2023-07" db="EMBL/GenBank/DDBJ databases">
        <authorList>
            <consortium name="AG Swart"/>
            <person name="Singh M."/>
            <person name="Singh A."/>
            <person name="Seah K."/>
            <person name="Emmerich C."/>
        </authorList>
    </citation>
    <scope>NUCLEOTIDE SEQUENCE</scope>
    <source>
        <strain evidence="3">DP1</strain>
    </source>
</reference>
<feature type="region of interest" description="Disordered" evidence="2">
    <location>
        <begin position="238"/>
        <end position="264"/>
    </location>
</feature>
<feature type="compositionally biased region" description="Basic residues" evidence="2">
    <location>
        <begin position="315"/>
        <end position="328"/>
    </location>
</feature>
<feature type="region of interest" description="Disordered" evidence="2">
    <location>
        <begin position="307"/>
        <end position="328"/>
    </location>
</feature>
<dbReference type="Proteomes" id="UP001295684">
    <property type="component" value="Unassembled WGS sequence"/>
</dbReference>
<name>A0AAD1X0T9_EUPCR</name>
<organism evidence="3 4">
    <name type="scientific">Euplotes crassus</name>
    <dbReference type="NCBI Taxonomy" id="5936"/>
    <lineage>
        <taxon>Eukaryota</taxon>
        <taxon>Sar</taxon>
        <taxon>Alveolata</taxon>
        <taxon>Ciliophora</taxon>
        <taxon>Intramacronucleata</taxon>
        <taxon>Spirotrichea</taxon>
        <taxon>Hypotrichia</taxon>
        <taxon>Euplotida</taxon>
        <taxon>Euplotidae</taxon>
        <taxon>Moneuplotes</taxon>
    </lineage>
</organism>
<keyword evidence="4" id="KW-1185">Reference proteome</keyword>
<keyword evidence="1" id="KW-0175">Coiled coil</keyword>
<feature type="coiled-coil region" evidence="1">
    <location>
        <begin position="518"/>
        <end position="566"/>
    </location>
</feature>
<evidence type="ECO:0000313" key="3">
    <source>
        <dbReference type="EMBL" id="CAI2358918.1"/>
    </source>
</evidence>
<proteinExistence type="predicted"/>
<accession>A0AAD1X0T9</accession>
<dbReference type="AlphaFoldDB" id="A0AAD1X0T9"/>
<comment type="caution">
    <text evidence="3">The sequence shown here is derived from an EMBL/GenBank/DDBJ whole genome shotgun (WGS) entry which is preliminary data.</text>
</comment>
<sequence length="579" mass="68359">MNNNCVPKQIAKQMKEFKPKRSSKTTKPAYVNYRVMDFNTVSCITPVQEVTVKKRNRSQESIHRPKIYDAASKWVNSRDEHWTKKHNSGRKSYNRDFKFDKWESTHLFETGLKTYLDSQINEKLDCKRTLKDTFKGKVGKIETEIMSHLQDKVLHRMKTSKQRVHNLVETHQNQKKLQDMISERLRKESQHIKTMHDQAVQANIEDLEPSYMRLPKDPRCKNQDFKEITKRNKSKFCRSRIKPKKDSFQSENSEEAPQEKTKNYKFERNARKMPNNRGSMIDLRMNLAQQRSQKVISIPHHDKSHEAAKLSSVKAHSHKKFSSKTSMRTRKNSNLEFDDSLMLQQDLIRILEGVSAHQTAEKPSFQSIQKCFIALERMSKESKQTKYYIDIVSKILKKSVYCKGFEIPEILFEQMKAKEDTMSVQVDDDIPYFHIIQESLISLSSVVNKTREIERDSRNKVEELKAQMKVNQIQLDKFQSEFESMKTLNRKSMKTKYLELANKVATLSKENHLLFYQKENAKEEADNYAVKIAVKDDELNSAKEEIRSLQMDIINWESKYNKLFEERIDLLQKMQYPEA</sequence>
<evidence type="ECO:0000313" key="4">
    <source>
        <dbReference type="Proteomes" id="UP001295684"/>
    </source>
</evidence>
<feature type="coiled-coil region" evidence="1">
    <location>
        <begin position="447"/>
        <end position="481"/>
    </location>
</feature>